<dbReference type="AlphaFoldDB" id="A0A448WAU8"/>
<dbReference type="EMBL" id="CAAALY010001311">
    <property type="protein sequence ID" value="VEL07228.1"/>
    <property type="molecule type" value="Genomic_DNA"/>
</dbReference>
<evidence type="ECO:0000313" key="2">
    <source>
        <dbReference type="Proteomes" id="UP000784294"/>
    </source>
</evidence>
<protein>
    <submittedName>
        <fullName evidence="1">Uncharacterized protein</fullName>
    </submittedName>
</protein>
<dbReference type="Proteomes" id="UP000784294">
    <property type="component" value="Unassembled WGS sequence"/>
</dbReference>
<dbReference type="Gene3D" id="3.80.10.10">
    <property type="entry name" value="Ribonuclease Inhibitor"/>
    <property type="match status" value="1"/>
</dbReference>
<proteinExistence type="predicted"/>
<evidence type="ECO:0000313" key="1">
    <source>
        <dbReference type="EMBL" id="VEL07228.1"/>
    </source>
</evidence>
<organism evidence="1 2">
    <name type="scientific">Protopolystoma xenopodis</name>
    <dbReference type="NCBI Taxonomy" id="117903"/>
    <lineage>
        <taxon>Eukaryota</taxon>
        <taxon>Metazoa</taxon>
        <taxon>Spiralia</taxon>
        <taxon>Lophotrochozoa</taxon>
        <taxon>Platyhelminthes</taxon>
        <taxon>Monogenea</taxon>
        <taxon>Polyopisthocotylea</taxon>
        <taxon>Polystomatidea</taxon>
        <taxon>Polystomatidae</taxon>
        <taxon>Protopolystoma</taxon>
    </lineage>
</organism>
<dbReference type="SUPFAM" id="SSF52047">
    <property type="entry name" value="RNI-like"/>
    <property type="match status" value="1"/>
</dbReference>
<reference evidence="1" key="1">
    <citation type="submission" date="2018-11" db="EMBL/GenBank/DDBJ databases">
        <authorList>
            <consortium name="Pathogen Informatics"/>
        </authorList>
    </citation>
    <scope>NUCLEOTIDE SEQUENCE</scope>
</reference>
<dbReference type="InterPro" id="IPR032675">
    <property type="entry name" value="LRR_dom_sf"/>
</dbReference>
<keyword evidence="2" id="KW-1185">Reference proteome</keyword>
<sequence length="148" mass="16611">MSQVIRDPETETAVNKNYKVEDTVVQAICSCCGPRLRSFALNWCWDITDAGLASLVEACCSLRHLSLVGVNLIIGEALVHLPIRQPSLIVLNLTQCNRVSDSVLAEVAEAMPWLYIFDYFGERVGGDMNDICHYDVWRSFEKLVICDD</sequence>
<dbReference type="OrthoDB" id="10257471at2759"/>
<accession>A0A448WAU8</accession>
<name>A0A448WAU8_9PLAT</name>
<gene>
    <name evidence="1" type="ORF">PXEA_LOCUS668</name>
</gene>
<comment type="caution">
    <text evidence="1">The sequence shown here is derived from an EMBL/GenBank/DDBJ whole genome shotgun (WGS) entry which is preliminary data.</text>
</comment>